<feature type="chain" id="PRO_5026878811" description="ZP domain-containing protein" evidence="5">
    <location>
        <begin position="25"/>
        <end position="1198"/>
    </location>
</feature>
<organism evidence="7 8">
    <name type="scientific">Mytilus coruscus</name>
    <name type="common">Sea mussel</name>
    <dbReference type="NCBI Taxonomy" id="42192"/>
    <lineage>
        <taxon>Eukaryota</taxon>
        <taxon>Metazoa</taxon>
        <taxon>Spiralia</taxon>
        <taxon>Lophotrochozoa</taxon>
        <taxon>Mollusca</taxon>
        <taxon>Bivalvia</taxon>
        <taxon>Autobranchia</taxon>
        <taxon>Pteriomorphia</taxon>
        <taxon>Mytilida</taxon>
        <taxon>Mytiloidea</taxon>
        <taxon>Mytilidae</taxon>
        <taxon>Mytilinae</taxon>
        <taxon>Mytilus</taxon>
    </lineage>
</organism>
<dbReference type="InterPro" id="IPR001507">
    <property type="entry name" value="ZP_dom"/>
</dbReference>
<gene>
    <name evidence="7" type="ORF">MCOR_32301</name>
</gene>
<name>A0A6J8CRY6_MYTCO</name>
<feature type="domain" description="ZP" evidence="6">
    <location>
        <begin position="759"/>
        <end position="999"/>
    </location>
</feature>
<reference evidence="7 8" key="1">
    <citation type="submission" date="2020-06" db="EMBL/GenBank/DDBJ databases">
        <authorList>
            <person name="Li R."/>
            <person name="Bekaert M."/>
        </authorList>
    </citation>
    <scope>NUCLEOTIDE SEQUENCE [LARGE SCALE GENOMIC DNA]</scope>
    <source>
        <strain evidence="8">wild</strain>
    </source>
</reference>
<feature type="transmembrane region" description="Helical" evidence="4">
    <location>
        <begin position="1053"/>
        <end position="1074"/>
    </location>
</feature>
<evidence type="ECO:0000313" key="7">
    <source>
        <dbReference type="EMBL" id="CAC5397894.1"/>
    </source>
</evidence>
<feature type="region of interest" description="Disordered" evidence="3">
    <location>
        <begin position="457"/>
        <end position="477"/>
    </location>
</feature>
<keyword evidence="5" id="KW-0732">Signal</keyword>
<dbReference type="PROSITE" id="PS00498">
    <property type="entry name" value="TYROSINASE_2"/>
    <property type="match status" value="1"/>
</dbReference>
<feature type="region of interest" description="Disordered" evidence="3">
    <location>
        <begin position="1129"/>
        <end position="1151"/>
    </location>
</feature>
<dbReference type="OrthoDB" id="6132182at2759"/>
<protein>
    <recommendedName>
        <fullName evidence="6">ZP domain-containing protein</fullName>
    </recommendedName>
</protein>
<dbReference type="PANTHER" id="PTHR11474:SF126">
    <property type="entry name" value="TYROSINASE-LIKE PROTEIN TYR-1-RELATED"/>
    <property type="match status" value="1"/>
</dbReference>
<evidence type="ECO:0000313" key="8">
    <source>
        <dbReference type="Proteomes" id="UP000507470"/>
    </source>
</evidence>
<keyword evidence="4" id="KW-0472">Membrane</keyword>
<dbReference type="EMBL" id="CACVKT020005775">
    <property type="protein sequence ID" value="CAC5397894.1"/>
    <property type="molecule type" value="Genomic_DNA"/>
</dbReference>
<evidence type="ECO:0000256" key="1">
    <source>
        <dbReference type="ARBA" id="ARBA00022723"/>
    </source>
</evidence>
<keyword evidence="2" id="KW-0186">Copper</keyword>
<accession>A0A6J8CRY6</accession>
<dbReference type="PROSITE" id="PS00497">
    <property type="entry name" value="TYROSINASE_1"/>
    <property type="match status" value="1"/>
</dbReference>
<dbReference type="AlphaFoldDB" id="A0A6J8CRY6"/>
<evidence type="ECO:0000256" key="4">
    <source>
        <dbReference type="SAM" id="Phobius"/>
    </source>
</evidence>
<feature type="signal peptide" evidence="5">
    <location>
        <begin position="1"/>
        <end position="24"/>
    </location>
</feature>
<dbReference type="InterPro" id="IPR050316">
    <property type="entry name" value="Tyrosinase/Hemocyanin"/>
</dbReference>
<keyword evidence="4" id="KW-0812">Transmembrane</keyword>
<dbReference type="Gene3D" id="1.10.1280.10">
    <property type="entry name" value="Di-copper center containing domain from catechol oxidase"/>
    <property type="match status" value="1"/>
</dbReference>
<dbReference type="Proteomes" id="UP000507470">
    <property type="component" value="Unassembled WGS sequence"/>
</dbReference>
<dbReference type="InterPro" id="IPR008922">
    <property type="entry name" value="Di-copper_centre_dom_sf"/>
</dbReference>
<dbReference type="GO" id="GO:0046872">
    <property type="term" value="F:metal ion binding"/>
    <property type="evidence" value="ECO:0007669"/>
    <property type="project" value="UniProtKB-KW"/>
</dbReference>
<evidence type="ECO:0000256" key="5">
    <source>
        <dbReference type="SAM" id="SignalP"/>
    </source>
</evidence>
<keyword evidence="8" id="KW-1185">Reference proteome</keyword>
<proteinExistence type="predicted"/>
<dbReference type="PRINTS" id="PR00092">
    <property type="entry name" value="TYROSINASE"/>
</dbReference>
<keyword evidence="4" id="KW-1133">Transmembrane helix</keyword>
<dbReference type="PROSITE" id="PS51034">
    <property type="entry name" value="ZP_2"/>
    <property type="match status" value="1"/>
</dbReference>
<feature type="compositionally biased region" description="Low complexity" evidence="3">
    <location>
        <begin position="1131"/>
        <end position="1143"/>
    </location>
</feature>
<evidence type="ECO:0000256" key="2">
    <source>
        <dbReference type="ARBA" id="ARBA00023008"/>
    </source>
</evidence>
<dbReference type="GO" id="GO:0016491">
    <property type="term" value="F:oxidoreductase activity"/>
    <property type="evidence" value="ECO:0007669"/>
    <property type="project" value="InterPro"/>
</dbReference>
<dbReference type="Pfam" id="PF00264">
    <property type="entry name" value="Tyrosinase"/>
    <property type="match status" value="1"/>
</dbReference>
<dbReference type="PANTHER" id="PTHR11474">
    <property type="entry name" value="TYROSINASE FAMILY MEMBER"/>
    <property type="match status" value="1"/>
</dbReference>
<dbReference type="InterPro" id="IPR002227">
    <property type="entry name" value="Tyrosinase_Cu-bd"/>
</dbReference>
<dbReference type="SUPFAM" id="SSF48056">
    <property type="entry name" value="Di-copper centre-containing domain"/>
    <property type="match status" value="1"/>
</dbReference>
<evidence type="ECO:0000259" key="6">
    <source>
        <dbReference type="PROSITE" id="PS51034"/>
    </source>
</evidence>
<sequence length="1198" mass="134050">METMGILPTFLLIQTLITSHFTNGLVTQIPLPKDLYDCLDQKSDNTSTIPARTIQSFCISNFVETTATWSTNITDPNVRNYITSLLRKVVREAELGDPLRQKRQVFGGPVRREVRAAPYQYNWRQYALAVRRLKNSFSVRQDTNNYDVIAGIHSGRTLGAAHQGPNFFGWHRIYLLILEQALGTTIPYWDSSLDFEMDDPVNTILFTARYFGNGFGFITNGPFANLPGRPILRNIGSDGTLISKQAIASVLSRTRHAEITEPSTAGTVQYSLEGHHNGPHVWVDGTLASLASAAYDPIFFCHHAFIDYIWEQFRRRIPNAESDYPPTNVAGHEPFSFMDFGEFPFAPRVRTSEGYSGRYARLRSYQPAPSCPRCAGSPDLVCNTDRGICVSRAAPPQMRMQAPAARSQAGAAAASGFTAQVVSAPDAVEADTPQRAQNAVAQTGPLATGPKFVSPFRDGRTRGGSLPVAPADPSLTRGKRSVVDDIKKKQFNSVKTNQKTVHSFNTFVGQNRKEIPYQNSFIINGKSDINQWVFMPVKVVYMHSPGTSIDPIKSFNLHIDHDTTMSNSTVYKSLKKLPNKSNPAVYDRCSHLTSGPDRVFVESDGINYSGRYKDYAKIDPFQPVSSSFTYIGIKRPLNESNVEALITAYDTCGRVCKAKCLVLGSRPPVYESCAGSIMADTRFPLMYGRTYHEAMRDLWTLWESTLRGINDRNIPITRGRREHLLLSPDMRERIFQLWIFLLLYFMIPYNRCADPVTVECGSTRNDTINVTYVGEATAVYSTANEAGCAAVQTSTAVWEIKGANDKPCGLEWDQQLETYTFSIRVQVGVVLSNSDPVFTVTCVYGNSTREEHLITIQDPNFKLLVKSSTVDIKKLELTVLDENSQNISTVEYGKQIKLFVDANNVTSDTVDVTSCSIVDSINEDDPNFKLKILYQSCGTGYQLASNQGFRVINQNTFQTDLFTLQNMFTGVRYVVCYLTVCFSNTTTCSQGCVIPYQPQSGAVQSIIATAKLEVQEPPPVPTTTTTTTKAPTVICNPSNILKTSDDFAVQVPYIVSLSVLLFILIIFAALLVAVSRHYIFRRCEKRQVVSPPPISFIPVPHLEPNYPPDAYRHQFHRSTNLPRYMGYSDYSSDTSSSSRSSKSLIRRKRKNKAKSSLRFTYEMDKSPDERFRFYCGRGTSYSRRVESDPTMLTRVPRY</sequence>
<keyword evidence="1" id="KW-0479">Metal-binding</keyword>
<evidence type="ECO:0000256" key="3">
    <source>
        <dbReference type="SAM" id="MobiDB-lite"/>
    </source>
</evidence>